<dbReference type="Proteomes" id="UP000027821">
    <property type="component" value="Unassembled WGS sequence"/>
</dbReference>
<evidence type="ECO:0000259" key="1">
    <source>
        <dbReference type="Pfam" id="PF01494"/>
    </source>
</evidence>
<keyword evidence="3" id="KW-1185">Reference proteome</keyword>
<dbReference type="AlphaFoldDB" id="A0A074L4M3"/>
<dbReference type="PRINTS" id="PR00420">
    <property type="entry name" value="RNGMNOXGNASE"/>
</dbReference>
<proteinExistence type="predicted"/>
<evidence type="ECO:0000313" key="2">
    <source>
        <dbReference type="EMBL" id="KEO75445.1"/>
    </source>
</evidence>
<dbReference type="SUPFAM" id="SSF51905">
    <property type="entry name" value="FAD/NAD(P)-binding domain"/>
    <property type="match status" value="1"/>
</dbReference>
<dbReference type="Pfam" id="PF01494">
    <property type="entry name" value="FAD_binding_3"/>
    <property type="match status" value="1"/>
</dbReference>
<comment type="caution">
    <text evidence="2">The sequence shown here is derived from an EMBL/GenBank/DDBJ whole genome shotgun (WGS) entry which is preliminary data.</text>
</comment>
<dbReference type="GO" id="GO:0071949">
    <property type="term" value="F:FAD binding"/>
    <property type="evidence" value="ECO:0007669"/>
    <property type="project" value="InterPro"/>
</dbReference>
<dbReference type="PANTHER" id="PTHR46865:SF8">
    <property type="entry name" value="POSSIBLE OXIDOREDUCTASE"/>
    <property type="match status" value="1"/>
</dbReference>
<protein>
    <recommendedName>
        <fullName evidence="1">FAD-binding domain-containing protein</fullName>
    </recommendedName>
</protein>
<feature type="domain" description="FAD-binding" evidence="1">
    <location>
        <begin position="5"/>
        <end position="307"/>
    </location>
</feature>
<sequence>MKKNIVISGGGIAGLSAAKLLSKQGHKVTVLERAASFSKSGFLISLKSFGIRIMDELGLAEQLQQASSPSEFVNFRESNDTIIQGLSYEKMNENIERSVLITRGGLHHVLYNDLKHEVDILFSSYVEKLTYDENKVKISLNNRTVLGADLLIVSEGLRSTTRQNYFPESTVEDFNVLYMGGRLKEPHSYEVGKFNIYIDVNKMLSIYPIASDEIAIQCYIHDKGDPASIQNKANEILKTSFIGYNENVQHLLDRFVNNGLMFLDKMGMVKSPSLVNRNVVLLGDAGYCPTALSGMGASLSIYGAKALAHFIHENPNDLKTACANYDTIMQPMIQKFQGNAKNNSASFIPDNEEKLKRFVHSFRSASHADVQKIMTDPIVLTEDQLNFKIN</sequence>
<dbReference type="InterPro" id="IPR036188">
    <property type="entry name" value="FAD/NAD-bd_sf"/>
</dbReference>
<gene>
    <name evidence="2" type="ORF">EL17_00880</name>
</gene>
<organism evidence="2 3">
    <name type="scientific">Anditalea andensis</name>
    <dbReference type="NCBI Taxonomy" id="1048983"/>
    <lineage>
        <taxon>Bacteria</taxon>
        <taxon>Pseudomonadati</taxon>
        <taxon>Bacteroidota</taxon>
        <taxon>Cytophagia</taxon>
        <taxon>Cytophagales</taxon>
        <taxon>Cytophagaceae</taxon>
        <taxon>Anditalea</taxon>
    </lineage>
</organism>
<dbReference type="EMBL" id="JMIH01000011">
    <property type="protein sequence ID" value="KEO75445.1"/>
    <property type="molecule type" value="Genomic_DNA"/>
</dbReference>
<evidence type="ECO:0000313" key="3">
    <source>
        <dbReference type="Proteomes" id="UP000027821"/>
    </source>
</evidence>
<dbReference type="Gene3D" id="3.50.50.60">
    <property type="entry name" value="FAD/NAD(P)-binding domain"/>
    <property type="match status" value="1"/>
</dbReference>
<name>A0A074L4M3_9BACT</name>
<accession>A0A074L4M3</accession>
<dbReference type="OrthoDB" id="9766816at2"/>
<dbReference type="PANTHER" id="PTHR46865">
    <property type="entry name" value="OXIDOREDUCTASE-RELATED"/>
    <property type="match status" value="1"/>
</dbReference>
<dbReference type="InterPro" id="IPR051704">
    <property type="entry name" value="FAD_aromatic-hydroxylase"/>
</dbReference>
<dbReference type="eggNOG" id="COG0654">
    <property type="taxonomic scope" value="Bacteria"/>
</dbReference>
<dbReference type="STRING" id="1048983.EL17_00880"/>
<dbReference type="InterPro" id="IPR002938">
    <property type="entry name" value="FAD-bd"/>
</dbReference>
<dbReference type="RefSeq" id="WP_035069602.1">
    <property type="nucleotide sequence ID" value="NZ_JMIH01000011.1"/>
</dbReference>
<reference evidence="2 3" key="1">
    <citation type="submission" date="2014-04" db="EMBL/GenBank/DDBJ databases">
        <title>Characterization and application of a salt tolerant electro-active bacterium.</title>
        <authorList>
            <person name="Yang L."/>
            <person name="Wei S."/>
            <person name="Tay Q.X.M."/>
        </authorList>
    </citation>
    <scope>NUCLEOTIDE SEQUENCE [LARGE SCALE GENOMIC DNA]</scope>
    <source>
        <strain evidence="2 3">LY1</strain>
    </source>
</reference>